<protein>
    <recommendedName>
        <fullName evidence="2">NACHT domain-containing protein</fullName>
    </recommendedName>
</protein>
<dbReference type="PANTHER" id="PTHR10039:SF5">
    <property type="entry name" value="NACHT DOMAIN-CONTAINING PROTEIN"/>
    <property type="match status" value="1"/>
</dbReference>
<sequence>MATGFEALGAASAVVQLIAFARSLVSLSFKIYDGIPTPENELEEYSTKMMEAAHRVQSRGSQMPQGTQGTQFGDKLSKVSQECINAATELRKEALTLTKRRRKGKMLKAFHSALRTERHKTKLNQLNESLNKCKELMETELLLKLCDQDTAIAQQQSQGFRSLEVDVQNIILKIAEGYVRVEQLVSTEAQATRDAINTHVTSEFKALGTKNISDNQRQRLLKSLKTEDIRERDNSVLPSSDACFERVFASYERVCRKDPGYKAWKGYKHTFGYESEEDDSEEDSDDHSNNHSYRDSCRARAKEIVDEIDLIWRCFSTWLQSDDKLFWIRGKPGAGKSTLIKFVINNDNTKRLLGSWHPNTRILSHFFWKIGSEPQNSIRGLLCSLLYDLLLEDDDAIDQVLREFKCSESKDFYKEWSSQEAEKVLRYLLDASARPTCIFVDGLDEISDKDGYKALLGVVQRLTRCQGVKVCVSSRPETELVRRLENMKVKNLRLDDLTKPEMAVFLQKEFEKLPEELSAVLPLKQFKENLLEKAQGVFLWLYLATKSVMLGIMNGDDHEILSKRLDELPEELESLYQKMWERLNGDNRVYRQTAARYFRFVIADGWGTELWTKQEEYIYEMSGPNLVQLSLAVKAEDGIIFPPKANEIKLSELDTLCTATEIDIQIRCAGMLQVGQQSDLEDDFADAVEPLIRPVRFIHRTAHDFLVDTEHGQSILNHRSNEPTLVGEHLKLLKCWLNLANTYYRELEIVSDSRDAIGHCNQLNRKGLNPEAILAILRTVKDLYEDGVLRRGSLAENNTPFPCVMAYYLESFDDFIISSFMPTPSQELATKSLHELALASRYLSMSKTSARIIRGMIELGGDAHVAKRSELPFEFARREMFTVQHITAFESFLWGALNCLEYHTSRDSFEVIDILVQTCPDLHRKVMVFLGCRSLMMFGRLPTWDKWVVVEVDLQFLINRLLANADSENIPTRSNHRIRGLAASFTRPYARVRHIVRHRREGLRTRCYRILNQEPYLDIINSLGNRGQFREAIEDHVDVLDAMDHPIDSFIHAESSFPSDCVEEVPFEEEMDILVQEGIGLYREMDVNVP</sequence>
<dbReference type="InterPro" id="IPR027417">
    <property type="entry name" value="P-loop_NTPase"/>
</dbReference>
<name>A0A8H5P6I0_9HYPO</name>
<evidence type="ECO:0000256" key="1">
    <source>
        <dbReference type="ARBA" id="ARBA00022737"/>
    </source>
</evidence>
<keyword evidence="4" id="KW-1185">Reference proteome</keyword>
<dbReference type="InterPro" id="IPR056884">
    <property type="entry name" value="NPHP3-like_N"/>
</dbReference>
<dbReference type="PANTHER" id="PTHR10039">
    <property type="entry name" value="AMELOGENIN"/>
    <property type="match status" value="1"/>
</dbReference>
<comment type="caution">
    <text evidence="3">The sequence shown here is derived from an EMBL/GenBank/DDBJ whole genome shotgun (WGS) entry which is preliminary data.</text>
</comment>
<dbReference type="PROSITE" id="PS50837">
    <property type="entry name" value="NACHT"/>
    <property type="match status" value="1"/>
</dbReference>
<dbReference type="Pfam" id="PF25053">
    <property type="entry name" value="DUF7791"/>
    <property type="match status" value="1"/>
</dbReference>
<dbReference type="Pfam" id="PF24883">
    <property type="entry name" value="NPHP3_N"/>
    <property type="match status" value="1"/>
</dbReference>
<dbReference type="InterPro" id="IPR056693">
    <property type="entry name" value="DUF7791"/>
</dbReference>
<organism evidence="3 4">
    <name type="scientific">Fusarium pseudoanthophilum</name>
    <dbReference type="NCBI Taxonomy" id="48495"/>
    <lineage>
        <taxon>Eukaryota</taxon>
        <taxon>Fungi</taxon>
        <taxon>Dikarya</taxon>
        <taxon>Ascomycota</taxon>
        <taxon>Pezizomycotina</taxon>
        <taxon>Sordariomycetes</taxon>
        <taxon>Hypocreomycetidae</taxon>
        <taxon>Hypocreales</taxon>
        <taxon>Nectriaceae</taxon>
        <taxon>Fusarium</taxon>
        <taxon>Fusarium fujikuroi species complex</taxon>
    </lineage>
</organism>
<evidence type="ECO:0000259" key="2">
    <source>
        <dbReference type="PROSITE" id="PS50837"/>
    </source>
</evidence>
<dbReference type="SUPFAM" id="SSF52540">
    <property type="entry name" value="P-loop containing nucleoside triphosphate hydrolases"/>
    <property type="match status" value="1"/>
</dbReference>
<reference evidence="3 4" key="1">
    <citation type="submission" date="2020-05" db="EMBL/GenBank/DDBJ databases">
        <title>Identification and distribution of gene clusters putatively required for synthesis of sphingolipid metabolism inhibitors in phylogenetically diverse species of the filamentous fungus Fusarium.</title>
        <authorList>
            <person name="Kim H.-S."/>
            <person name="Busman M."/>
            <person name="Brown D.W."/>
            <person name="Divon H."/>
            <person name="Uhlig S."/>
            <person name="Proctor R.H."/>
        </authorList>
    </citation>
    <scope>NUCLEOTIDE SEQUENCE [LARGE SCALE GENOMIC DNA]</scope>
    <source>
        <strain evidence="3 4">NRRL 25211</strain>
    </source>
</reference>
<feature type="domain" description="NACHT" evidence="2">
    <location>
        <begin position="324"/>
        <end position="476"/>
    </location>
</feature>
<dbReference type="Gene3D" id="3.40.50.300">
    <property type="entry name" value="P-loop containing nucleotide triphosphate hydrolases"/>
    <property type="match status" value="1"/>
</dbReference>
<dbReference type="Proteomes" id="UP000544095">
    <property type="component" value="Unassembled WGS sequence"/>
</dbReference>
<dbReference type="AlphaFoldDB" id="A0A8H5P6I0"/>
<dbReference type="InterPro" id="IPR007111">
    <property type="entry name" value="NACHT_NTPase"/>
</dbReference>
<dbReference type="EMBL" id="JAAOAR010000291">
    <property type="protein sequence ID" value="KAF5590380.1"/>
    <property type="molecule type" value="Genomic_DNA"/>
</dbReference>
<evidence type="ECO:0000313" key="3">
    <source>
        <dbReference type="EMBL" id="KAF5590380.1"/>
    </source>
</evidence>
<keyword evidence="1" id="KW-0677">Repeat</keyword>
<evidence type="ECO:0000313" key="4">
    <source>
        <dbReference type="Proteomes" id="UP000544095"/>
    </source>
</evidence>
<accession>A0A8H5P6I0</accession>
<proteinExistence type="predicted"/>
<gene>
    <name evidence="3" type="ORF">FPANT_6019</name>
</gene>